<organism evidence="9 10">
    <name type="scientific">Carya illinoinensis</name>
    <name type="common">Pecan</name>
    <dbReference type="NCBI Taxonomy" id="32201"/>
    <lineage>
        <taxon>Eukaryota</taxon>
        <taxon>Viridiplantae</taxon>
        <taxon>Streptophyta</taxon>
        <taxon>Embryophyta</taxon>
        <taxon>Tracheophyta</taxon>
        <taxon>Spermatophyta</taxon>
        <taxon>Magnoliopsida</taxon>
        <taxon>eudicotyledons</taxon>
        <taxon>Gunneridae</taxon>
        <taxon>Pentapetalae</taxon>
        <taxon>rosids</taxon>
        <taxon>fabids</taxon>
        <taxon>Fagales</taxon>
        <taxon>Juglandaceae</taxon>
        <taxon>Carya</taxon>
    </lineage>
</organism>
<reference evidence="9" key="1">
    <citation type="submission" date="2021-01" db="EMBL/GenBank/DDBJ databases">
        <authorList>
            <person name="Lovell J.T."/>
            <person name="Bentley N."/>
            <person name="Bhattarai G."/>
            <person name="Jenkins J.W."/>
            <person name="Sreedasyam A."/>
            <person name="Alarcon Y."/>
            <person name="Bock C."/>
            <person name="Boston L."/>
            <person name="Carlson J."/>
            <person name="Cervantes K."/>
            <person name="Clermont K."/>
            <person name="Krom N."/>
            <person name="Kubenka K."/>
            <person name="Mamidi S."/>
            <person name="Mattison C."/>
            <person name="Monteros M."/>
            <person name="Pisani C."/>
            <person name="Plott C."/>
            <person name="Rajasekar S."/>
            <person name="Rhein H.S."/>
            <person name="Rohla C."/>
            <person name="Song M."/>
            <person name="Hilaire R.S."/>
            <person name="Shu S."/>
            <person name="Wells L."/>
            <person name="Wang X."/>
            <person name="Webber J."/>
            <person name="Heerema R.J."/>
            <person name="Klein P."/>
            <person name="Conner P."/>
            <person name="Grauke L."/>
            <person name="Grimwood J."/>
            <person name="Schmutz J."/>
            <person name="Randall J.J."/>
        </authorList>
    </citation>
    <scope>NUCLEOTIDE SEQUENCE</scope>
    <source>
        <tissue evidence="9">Leaf</tissue>
    </source>
</reference>
<evidence type="ECO:0000259" key="8">
    <source>
        <dbReference type="Pfam" id="PF00892"/>
    </source>
</evidence>
<feature type="domain" description="EamA" evidence="8">
    <location>
        <begin position="21"/>
        <end position="152"/>
    </location>
</feature>
<dbReference type="GO" id="GO:0016020">
    <property type="term" value="C:membrane"/>
    <property type="evidence" value="ECO:0007669"/>
    <property type="project" value="UniProtKB-SubCell"/>
</dbReference>
<feature type="transmembrane region" description="Helical" evidence="6">
    <location>
        <begin position="73"/>
        <end position="94"/>
    </location>
</feature>
<feature type="transmembrane region" description="Helical" evidence="6">
    <location>
        <begin position="279"/>
        <end position="298"/>
    </location>
</feature>
<dbReference type="InterPro" id="IPR030184">
    <property type="entry name" value="WAT1-related"/>
</dbReference>
<dbReference type="AlphaFoldDB" id="A0A922EDA6"/>
<dbReference type="EMBL" id="CM031832">
    <property type="protein sequence ID" value="KAG6700915.1"/>
    <property type="molecule type" value="Genomic_DNA"/>
</dbReference>
<evidence type="ECO:0000313" key="10">
    <source>
        <dbReference type="Proteomes" id="UP000811246"/>
    </source>
</evidence>
<sequence>MMPMVPERAKLHLVMTLWQLGYAGNHIILRSALDMGISKIVFPLYRNAIVLFVLAPFAYFSEKNDRPPLTTSILIELFLLGFIGITCNHGSYLLGLDKTSPTFASATENIVPAVTFLIAALLRIEQVHLNRKDGRAKVLGTLASVAGASLITLYKGPAIYTPNSHLHQSRVLHSLGDDEGENWTLGCVYLIVHCLCWSSWIVLQAPLLKKYPARLSATSYSCFFSVLQFLAIAAYFEKDSQAWQVHSRAELFSICYTGLVASAMGFAVQTWVVDKAGPVFVSVYLPVQTLLVAVMATVVLGEEFYLGGVIGAVLIVAGLYLVVWGKSEESKFATQKAVIPSTPENKKRKCPSSPSLIQPLITSFSE</sequence>
<feature type="transmembrane region" description="Helical" evidence="6">
    <location>
        <begin position="42"/>
        <end position="61"/>
    </location>
</feature>
<evidence type="ECO:0000256" key="3">
    <source>
        <dbReference type="ARBA" id="ARBA00022692"/>
    </source>
</evidence>
<evidence type="ECO:0000256" key="1">
    <source>
        <dbReference type="ARBA" id="ARBA00004141"/>
    </source>
</evidence>
<feature type="compositionally biased region" description="Polar residues" evidence="7">
    <location>
        <begin position="352"/>
        <end position="366"/>
    </location>
</feature>
<name>A0A922EDA6_CARIL</name>
<evidence type="ECO:0000256" key="5">
    <source>
        <dbReference type="ARBA" id="ARBA00023136"/>
    </source>
</evidence>
<dbReference type="Pfam" id="PF00892">
    <property type="entry name" value="EamA"/>
    <property type="match status" value="2"/>
</dbReference>
<dbReference type="PANTHER" id="PTHR31218">
    <property type="entry name" value="WAT1-RELATED PROTEIN"/>
    <property type="match status" value="1"/>
</dbReference>
<keyword evidence="4 6" id="KW-1133">Transmembrane helix</keyword>
<comment type="subcellular location">
    <subcellularLocation>
        <location evidence="1 6">Membrane</location>
        <topology evidence="1 6">Multi-pass membrane protein</topology>
    </subcellularLocation>
</comment>
<keyword evidence="5 6" id="KW-0472">Membrane</keyword>
<feature type="transmembrane region" description="Helical" evidence="6">
    <location>
        <begin position="251"/>
        <end position="272"/>
    </location>
</feature>
<evidence type="ECO:0000313" key="9">
    <source>
        <dbReference type="EMBL" id="KAG6700915.1"/>
    </source>
</evidence>
<dbReference type="EMBL" id="CM031832">
    <property type="protein sequence ID" value="KAG6700914.1"/>
    <property type="molecule type" value="Genomic_DNA"/>
</dbReference>
<proteinExistence type="inferred from homology"/>
<evidence type="ECO:0000256" key="7">
    <source>
        <dbReference type="SAM" id="MobiDB-lite"/>
    </source>
</evidence>
<feature type="transmembrane region" description="Helical" evidence="6">
    <location>
        <begin position="136"/>
        <end position="154"/>
    </location>
</feature>
<dbReference type="Proteomes" id="UP000811246">
    <property type="component" value="Chromosome 8"/>
</dbReference>
<comment type="similarity">
    <text evidence="2 6">Belongs to the drug/metabolite transporter (DMT) superfamily. Plant drug/metabolite exporter (P-DME) (TC 2.A.7.4) family.</text>
</comment>
<dbReference type="GO" id="GO:0022857">
    <property type="term" value="F:transmembrane transporter activity"/>
    <property type="evidence" value="ECO:0007669"/>
    <property type="project" value="InterPro"/>
</dbReference>
<dbReference type="InterPro" id="IPR000620">
    <property type="entry name" value="EamA_dom"/>
</dbReference>
<evidence type="ECO:0000256" key="2">
    <source>
        <dbReference type="ARBA" id="ARBA00007635"/>
    </source>
</evidence>
<feature type="region of interest" description="Disordered" evidence="7">
    <location>
        <begin position="342"/>
        <end position="366"/>
    </location>
</feature>
<keyword evidence="3 6" id="KW-0812">Transmembrane</keyword>
<accession>A0A922EDA6</accession>
<evidence type="ECO:0000256" key="4">
    <source>
        <dbReference type="ARBA" id="ARBA00022989"/>
    </source>
</evidence>
<feature type="transmembrane region" description="Helical" evidence="6">
    <location>
        <begin position="304"/>
        <end position="323"/>
    </location>
</feature>
<feature type="transmembrane region" description="Helical" evidence="6">
    <location>
        <begin position="215"/>
        <end position="236"/>
    </location>
</feature>
<protein>
    <recommendedName>
        <fullName evidence="6">WAT1-related protein</fullName>
    </recommendedName>
</protein>
<feature type="transmembrane region" description="Helical" evidence="6">
    <location>
        <begin position="183"/>
        <end position="203"/>
    </location>
</feature>
<evidence type="ECO:0000256" key="6">
    <source>
        <dbReference type="RuleBase" id="RU363077"/>
    </source>
</evidence>
<feature type="domain" description="EamA" evidence="8">
    <location>
        <begin position="185"/>
        <end position="323"/>
    </location>
</feature>
<gene>
    <name evidence="9" type="ORF">I3842_08G137000</name>
</gene>
<comment type="caution">
    <text evidence="9">The sequence shown here is derived from an EMBL/GenBank/DDBJ whole genome shotgun (WGS) entry which is preliminary data.</text>
</comment>